<evidence type="ECO:0000256" key="6">
    <source>
        <dbReference type="ARBA" id="ARBA00023242"/>
    </source>
</evidence>
<dbReference type="Proteomes" id="UP001341840">
    <property type="component" value="Unassembled WGS sequence"/>
</dbReference>
<comment type="similarity">
    <text evidence="8">Belongs to the NFYA/HAP2 subunit family.</text>
</comment>
<evidence type="ECO:0000256" key="4">
    <source>
        <dbReference type="ARBA" id="ARBA00023159"/>
    </source>
</evidence>
<evidence type="ECO:0000256" key="1">
    <source>
        <dbReference type="ARBA" id="ARBA00004123"/>
    </source>
</evidence>
<dbReference type="InterPro" id="IPR001289">
    <property type="entry name" value="NFYA"/>
</dbReference>
<evidence type="ECO:0000313" key="10">
    <source>
        <dbReference type="Proteomes" id="UP001341840"/>
    </source>
</evidence>
<protein>
    <recommendedName>
        <fullName evidence="8">Nuclear transcription factor Y subunit</fullName>
    </recommendedName>
</protein>
<accession>A0ABU6THN7</accession>
<dbReference type="PROSITE" id="PS51152">
    <property type="entry name" value="NFYA_HAP2_2"/>
    <property type="match status" value="1"/>
</dbReference>
<dbReference type="Pfam" id="PF02045">
    <property type="entry name" value="CBFB_NFYA"/>
    <property type="match status" value="1"/>
</dbReference>
<comment type="subcellular location">
    <subcellularLocation>
        <location evidence="1 8">Nucleus</location>
    </subcellularLocation>
</comment>
<keyword evidence="10" id="KW-1185">Reference proteome</keyword>
<dbReference type="Gene3D" id="6.10.250.2430">
    <property type="match status" value="1"/>
</dbReference>
<keyword evidence="6 8" id="KW-0539">Nucleus</keyword>
<evidence type="ECO:0000256" key="2">
    <source>
        <dbReference type="ARBA" id="ARBA00023015"/>
    </source>
</evidence>
<keyword evidence="4" id="KW-0010">Activator</keyword>
<organism evidence="9 10">
    <name type="scientific">Stylosanthes scabra</name>
    <dbReference type="NCBI Taxonomy" id="79078"/>
    <lineage>
        <taxon>Eukaryota</taxon>
        <taxon>Viridiplantae</taxon>
        <taxon>Streptophyta</taxon>
        <taxon>Embryophyta</taxon>
        <taxon>Tracheophyta</taxon>
        <taxon>Spermatophyta</taxon>
        <taxon>Magnoliopsida</taxon>
        <taxon>eudicotyledons</taxon>
        <taxon>Gunneridae</taxon>
        <taxon>Pentapetalae</taxon>
        <taxon>rosids</taxon>
        <taxon>fabids</taxon>
        <taxon>Fabales</taxon>
        <taxon>Fabaceae</taxon>
        <taxon>Papilionoideae</taxon>
        <taxon>50 kb inversion clade</taxon>
        <taxon>dalbergioids sensu lato</taxon>
        <taxon>Dalbergieae</taxon>
        <taxon>Pterocarpus clade</taxon>
        <taxon>Stylosanthes</taxon>
    </lineage>
</organism>
<keyword evidence="3 8" id="KW-0238">DNA-binding</keyword>
<proteinExistence type="inferred from homology"/>
<dbReference type="EMBL" id="JASCZI010090877">
    <property type="protein sequence ID" value="MED6147393.1"/>
    <property type="molecule type" value="Genomic_DNA"/>
</dbReference>
<name>A0ABU6THN7_9FABA</name>
<evidence type="ECO:0000256" key="5">
    <source>
        <dbReference type="ARBA" id="ARBA00023163"/>
    </source>
</evidence>
<comment type="caution">
    <text evidence="9">The sequence shown here is derived from an EMBL/GenBank/DDBJ whole genome shotgun (WGS) entry which is preliminary data.</text>
</comment>
<keyword evidence="2 8" id="KW-0805">Transcription regulation</keyword>
<sequence length="233" mass="26287">MKPFHSLNYPDAAYDCAQIDDSNYSMAQHGSYPYGDPYFSGSLVTYGPQAINQPQILPEMMGFQSPRVALPLDIAEDNNNVPIYVNAKQYHGILRRRQSRAKLEAQNKLIKNRKPYLHESRHRHALNRVRGSGGRFLSTKQHQQSNAEVSPGPHSVSNTNNTYHKKDASEVEIHLSRTTGNNASSITSFSDRMSLSSNITRDDNEYLWRQPEPQLFLASPSNMGGTYHAPVVR</sequence>
<evidence type="ECO:0000256" key="7">
    <source>
        <dbReference type="ARBA" id="ARBA00025911"/>
    </source>
</evidence>
<dbReference type="InterPro" id="IPR018362">
    <property type="entry name" value="CCAAT-binding_factor_CS"/>
</dbReference>
<dbReference type="PROSITE" id="PS00686">
    <property type="entry name" value="NFYA_HAP2_1"/>
    <property type="match status" value="1"/>
</dbReference>
<dbReference type="SMART" id="SM00521">
    <property type="entry name" value="CBF"/>
    <property type="match status" value="1"/>
</dbReference>
<comment type="function">
    <text evidence="8">Component of the sequence-specific heterotrimeric transcription factor (NF-Y) which specifically recognizes a 5'-CCAAT-3' box motif found in the promoters of its target genes.</text>
</comment>
<dbReference type="PRINTS" id="PR00616">
    <property type="entry name" value="CCAATSUBUNTB"/>
</dbReference>
<evidence type="ECO:0000256" key="8">
    <source>
        <dbReference type="RuleBase" id="RU367155"/>
    </source>
</evidence>
<keyword evidence="5 8" id="KW-0804">Transcription</keyword>
<dbReference type="PANTHER" id="PTHR12632">
    <property type="entry name" value="TRANSCRIPTION FACTOR NF-Y ALPHA-RELATED"/>
    <property type="match status" value="1"/>
</dbReference>
<comment type="subunit">
    <text evidence="7">Heterotrimeric transcription factor composed of three components, NF-YA, NF-YB and NF-YC. NF-YB and NF-YC must interact and dimerize for NF-YA association and DNA binding.</text>
</comment>
<gene>
    <name evidence="9" type="ORF">PIB30_043701</name>
</gene>
<evidence type="ECO:0000256" key="3">
    <source>
        <dbReference type="ARBA" id="ARBA00023125"/>
    </source>
</evidence>
<evidence type="ECO:0000313" key="9">
    <source>
        <dbReference type="EMBL" id="MED6147393.1"/>
    </source>
</evidence>
<reference evidence="9 10" key="1">
    <citation type="journal article" date="2023" name="Plants (Basel)">
        <title>Bridging the Gap: Combining Genomics and Transcriptomics Approaches to Understand Stylosanthes scabra, an Orphan Legume from the Brazilian Caatinga.</title>
        <authorList>
            <person name="Ferreira-Neto J.R.C."/>
            <person name="da Silva M.D."/>
            <person name="Binneck E."/>
            <person name="de Melo N.F."/>
            <person name="da Silva R.H."/>
            <person name="de Melo A.L.T.M."/>
            <person name="Pandolfi V."/>
            <person name="Bustamante F.O."/>
            <person name="Brasileiro-Vidal A.C."/>
            <person name="Benko-Iseppon A.M."/>
        </authorList>
    </citation>
    <scope>NUCLEOTIDE SEQUENCE [LARGE SCALE GENOMIC DNA]</scope>
    <source>
        <tissue evidence="9">Leaves</tissue>
    </source>
</reference>